<keyword evidence="1" id="KW-0547">Nucleotide-binding</keyword>
<evidence type="ECO:0000256" key="2">
    <source>
        <dbReference type="ARBA" id="ARBA00022801"/>
    </source>
</evidence>
<gene>
    <name evidence="5" type="ORF">DOK76_00680</name>
</gene>
<evidence type="ECO:0000256" key="3">
    <source>
        <dbReference type="ARBA" id="ARBA00022840"/>
    </source>
</evidence>
<proteinExistence type="predicted"/>
<keyword evidence="2" id="KW-0378">Hydrolase</keyword>
<dbReference type="Pfam" id="PF19263">
    <property type="entry name" value="DUF5906"/>
    <property type="match status" value="1"/>
</dbReference>
<accession>A0ABS3HP94</accession>
<dbReference type="Pfam" id="PF08706">
    <property type="entry name" value="D5_N"/>
    <property type="match status" value="1"/>
</dbReference>
<evidence type="ECO:0000313" key="6">
    <source>
        <dbReference type="Proteomes" id="UP000664857"/>
    </source>
</evidence>
<dbReference type="InterPro" id="IPR014818">
    <property type="entry name" value="Phage/plasmid_primase_P4_C"/>
</dbReference>
<evidence type="ECO:0000259" key="4">
    <source>
        <dbReference type="PROSITE" id="PS51206"/>
    </source>
</evidence>
<protein>
    <submittedName>
        <fullName evidence="5">DNA primase</fullName>
    </submittedName>
</protein>
<dbReference type="InterPro" id="IPR051620">
    <property type="entry name" value="ORF904-like_C"/>
</dbReference>
<dbReference type="InterPro" id="IPR027417">
    <property type="entry name" value="P-loop_NTPase"/>
</dbReference>
<dbReference type="InterPro" id="IPR045455">
    <property type="entry name" value="NrS-1_pol-like_helicase"/>
</dbReference>
<dbReference type="InterPro" id="IPR006500">
    <property type="entry name" value="Helicase_put_C_phage/plasmid"/>
</dbReference>
<evidence type="ECO:0000313" key="5">
    <source>
        <dbReference type="EMBL" id="MBO0475561.1"/>
    </source>
</evidence>
<dbReference type="PANTHER" id="PTHR35372:SF2">
    <property type="entry name" value="SF3 HELICASE DOMAIN-CONTAINING PROTEIN"/>
    <property type="match status" value="1"/>
</dbReference>
<dbReference type="InterPro" id="IPR014015">
    <property type="entry name" value="Helicase_SF3_DNA-vir"/>
</dbReference>
<name>A0ABS3HP94_9ENTE</name>
<dbReference type="SUPFAM" id="SSF52540">
    <property type="entry name" value="P-loop containing nucleoside triphosphate hydrolases"/>
    <property type="match status" value="1"/>
</dbReference>
<dbReference type="PROSITE" id="PS51206">
    <property type="entry name" value="SF3_HELICASE_1"/>
    <property type="match status" value="1"/>
</dbReference>
<dbReference type="NCBIfam" id="TIGR01613">
    <property type="entry name" value="primase_Cterm"/>
    <property type="match status" value="1"/>
</dbReference>
<evidence type="ECO:0000256" key="1">
    <source>
        <dbReference type="ARBA" id="ARBA00022741"/>
    </source>
</evidence>
<keyword evidence="3" id="KW-0067">ATP-binding</keyword>
<dbReference type="EMBL" id="JAFLVX010000003">
    <property type="protein sequence ID" value="MBO0475561.1"/>
    <property type="molecule type" value="Genomic_DNA"/>
</dbReference>
<feature type="domain" description="SF3 helicase" evidence="4">
    <location>
        <begin position="182"/>
        <end position="340"/>
    </location>
</feature>
<keyword evidence="6" id="KW-1185">Reference proteome</keyword>
<sequence length="466" mass="54334">MSDETKVFIKENQEILNQQKEETPDWIYYKDNGDSKVLPNKLGYAIMKEIPIIRTGSLTYGARFQIDKGIWRVDDLNDFLDAYITEKLESVGKWSTKTLSDVKRFIMIKSYDTTTKDNPFNNSSPNLVSFQNGTYNFKTDKLEKHDPENYIFQSHQYPINVEDTKRPVKTLDWLKDLTGDEMSARHLSEMIGYCFYRSYEPFQAIFILHGKGKNGKSVFINHVIKMLNDENVSTVNLSDLGNKQNRFATSQLFAKNANLFADIEESFISQTGLIKSLTGGDYLMAERKGKDGFNFKNFAKLIFSANNLPTWSDVSSGWLRRLNVIPFTKVIDDDFIRKHDLKAIEEEIPVFTLYCMRIFYEALKRKEFTVSEPMAKAKEEWIKDIDHISRFIEEYCEIDKESKTGESSKKIYDKYVDFCFDENLKALSQPKFTKDLEKYGIYKKKQSVSGIRVWRYIGLVLQEEII</sequence>
<comment type="caution">
    <text evidence="5">The sequence shown here is derived from an EMBL/GenBank/DDBJ whole genome shotgun (WGS) entry which is preliminary data.</text>
</comment>
<dbReference type="Gene3D" id="3.40.50.300">
    <property type="entry name" value="P-loop containing nucleotide triphosphate hydrolases"/>
    <property type="match status" value="1"/>
</dbReference>
<dbReference type="PANTHER" id="PTHR35372">
    <property type="entry name" value="ATP BINDING PROTEIN-RELATED"/>
    <property type="match status" value="1"/>
</dbReference>
<reference evidence="5 6" key="1">
    <citation type="submission" date="2021-03" db="EMBL/GenBank/DDBJ databases">
        <title>Enterococcal diversity collection.</title>
        <authorList>
            <person name="Gilmore M.S."/>
            <person name="Schwartzman J."/>
            <person name="Van Tyne D."/>
            <person name="Martin M."/>
            <person name="Earl A.M."/>
            <person name="Manson A.L."/>
            <person name="Straub T."/>
            <person name="Salamzade R."/>
            <person name="Saavedra J."/>
            <person name="Lebreton F."/>
            <person name="Prichula J."/>
            <person name="Schaufler K."/>
            <person name="Gaca A."/>
            <person name="Sgardioli B."/>
            <person name="Wagenaar J."/>
            <person name="Strong T."/>
        </authorList>
    </citation>
    <scope>NUCLEOTIDE SEQUENCE [LARGE SCALE GENOMIC DNA]</scope>
    <source>
        <strain evidence="5 6">DIV0080</strain>
    </source>
</reference>
<organism evidence="5 6">
    <name type="scientific">Candidatus Vagococcus giribetii</name>
    <dbReference type="NCBI Taxonomy" id="2230876"/>
    <lineage>
        <taxon>Bacteria</taxon>
        <taxon>Bacillati</taxon>
        <taxon>Bacillota</taxon>
        <taxon>Bacilli</taxon>
        <taxon>Lactobacillales</taxon>
        <taxon>Enterococcaceae</taxon>
        <taxon>Vagococcus</taxon>
    </lineage>
</organism>
<dbReference type="Proteomes" id="UP000664857">
    <property type="component" value="Unassembled WGS sequence"/>
</dbReference>